<dbReference type="PANTHER" id="PTHR46401:SF2">
    <property type="entry name" value="GLYCOSYLTRANSFERASE WBBK-RELATED"/>
    <property type="match status" value="1"/>
</dbReference>
<evidence type="ECO:0000313" key="5">
    <source>
        <dbReference type="Proteomes" id="UP000034794"/>
    </source>
</evidence>
<dbReference type="EMBL" id="LCMI01000001">
    <property type="protein sequence ID" value="KKU33762.1"/>
    <property type="molecule type" value="Genomic_DNA"/>
</dbReference>
<dbReference type="CDD" id="cd03801">
    <property type="entry name" value="GT4_PimA-like"/>
    <property type="match status" value="1"/>
</dbReference>
<dbReference type="SUPFAM" id="SSF53756">
    <property type="entry name" value="UDP-Glycosyltransferase/glycogen phosphorylase"/>
    <property type="match status" value="1"/>
</dbReference>
<feature type="domain" description="Glycosyltransferase subfamily 4-like N-terminal" evidence="3">
    <location>
        <begin position="34"/>
        <end position="192"/>
    </location>
</feature>
<comment type="caution">
    <text evidence="4">The sequence shown here is derived from an EMBL/GenBank/DDBJ whole genome shotgun (WGS) entry which is preliminary data.</text>
</comment>
<evidence type="ECO:0000256" key="1">
    <source>
        <dbReference type="ARBA" id="ARBA00022679"/>
    </source>
</evidence>
<reference evidence="4 5" key="1">
    <citation type="journal article" date="2015" name="Nature">
        <title>rRNA introns, odd ribosomes, and small enigmatic genomes across a large radiation of phyla.</title>
        <authorList>
            <person name="Brown C.T."/>
            <person name="Hug L.A."/>
            <person name="Thomas B.C."/>
            <person name="Sharon I."/>
            <person name="Castelle C.J."/>
            <person name="Singh A."/>
            <person name="Wilkins M.J."/>
            <person name="Williams K.H."/>
            <person name="Banfield J.F."/>
        </authorList>
    </citation>
    <scope>NUCLEOTIDE SEQUENCE [LARGE SCALE GENOMIC DNA]</scope>
</reference>
<protein>
    <submittedName>
        <fullName evidence="4">Glycosyltransferase</fullName>
    </submittedName>
</protein>
<name>A0A0G1PM58_9BACT</name>
<gene>
    <name evidence="4" type="ORF">UX47_C0001G0045</name>
</gene>
<accession>A0A0G1PM58</accession>
<feature type="domain" description="Glycosyl transferase family 1" evidence="2">
    <location>
        <begin position="198"/>
        <end position="347"/>
    </location>
</feature>
<evidence type="ECO:0000313" key="4">
    <source>
        <dbReference type="EMBL" id="KKU33762.1"/>
    </source>
</evidence>
<keyword evidence="1 4" id="KW-0808">Transferase</keyword>
<dbReference type="Gene3D" id="3.40.50.2000">
    <property type="entry name" value="Glycogen Phosphorylase B"/>
    <property type="match status" value="2"/>
</dbReference>
<dbReference type="Pfam" id="PF00534">
    <property type="entry name" value="Glycos_transf_1"/>
    <property type="match status" value="1"/>
</dbReference>
<dbReference type="InterPro" id="IPR001296">
    <property type="entry name" value="Glyco_trans_1"/>
</dbReference>
<dbReference type="PANTHER" id="PTHR46401">
    <property type="entry name" value="GLYCOSYLTRANSFERASE WBBK-RELATED"/>
    <property type="match status" value="1"/>
</dbReference>
<evidence type="ECO:0000259" key="2">
    <source>
        <dbReference type="Pfam" id="PF00534"/>
    </source>
</evidence>
<dbReference type="InterPro" id="IPR028098">
    <property type="entry name" value="Glyco_trans_4-like_N"/>
</dbReference>
<dbReference type="GO" id="GO:0016757">
    <property type="term" value="F:glycosyltransferase activity"/>
    <property type="evidence" value="ECO:0007669"/>
    <property type="project" value="InterPro"/>
</dbReference>
<dbReference type="Pfam" id="PF13439">
    <property type="entry name" value="Glyco_transf_4"/>
    <property type="match status" value="1"/>
</dbReference>
<dbReference type="Proteomes" id="UP000034794">
    <property type="component" value="Unassembled WGS sequence"/>
</dbReference>
<evidence type="ECO:0000259" key="3">
    <source>
        <dbReference type="Pfam" id="PF13439"/>
    </source>
</evidence>
<sequence>MIGRTNKLAIFHNLPEGGGLRMLKSIIHRYSEKYDISLFVISDLKPKQIKGADLKYTQVKPWRGFVGRNLWIYFVLPRIHASLAKTINKNFDTVFVNHDYFTKSPYLLRYLKKKSIYLCQEPPREFYEPAKFHAPNLKDRIANTLRYPIKIIDKSNVKKADTIICNSKYSQGSMSKIYGRKCEVVYPGVDTRYFRPCNNKGDTILCVGGINTVKDQLFLVDALKPILDTYKLVLVGQGKREYIDKLRKAGGNSNNLVIIPNITDRKLKTLYCRSLVTCISAHNEPFGLSSIESQSCGTPVVSIYEGGPRETIINGRTGYFSKRDAGGYRDKVLLAIKNHHKMGKSARNNIIKKWSWSFTLKKLDTYFK</sequence>
<dbReference type="AlphaFoldDB" id="A0A0G1PM58"/>
<organism evidence="4 5">
    <name type="scientific">Candidatus Collierbacteria bacterium GW2011_GWA2_46_26</name>
    <dbReference type="NCBI Taxonomy" id="1618381"/>
    <lineage>
        <taxon>Bacteria</taxon>
        <taxon>Candidatus Collieribacteriota</taxon>
    </lineage>
</organism>
<proteinExistence type="predicted"/>